<protein>
    <submittedName>
        <fullName evidence="2">Uncharacterized protein</fullName>
    </submittedName>
</protein>
<feature type="region of interest" description="Disordered" evidence="1">
    <location>
        <begin position="1"/>
        <end position="30"/>
    </location>
</feature>
<dbReference type="AlphaFoldDB" id="A0A8S2RW53"/>
<gene>
    <name evidence="3" type="ORF">GIL414_LOCUS21785</name>
    <name evidence="2" type="ORF">SMN809_LOCUS21401</name>
</gene>
<feature type="non-terminal residue" evidence="2">
    <location>
        <position position="1"/>
    </location>
</feature>
<accession>A0A8S2RW53</accession>
<dbReference type="EMBL" id="CAJOBJ010019604">
    <property type="protein sequence ID" value="CAF4205648.1"/>
    <property type="molecule type" value="Genomic_DNA"/>
</dbReference>
<proteinExistence type="predicted"/>
<comment type="caution">
    <text evidence="2">The sequence shown here is derived from an EMBL/GenBank/DDBJ whole genome shotgun (WGS) entry which is preliminary data.</text>
</comment>
<reference evidence="2" key="1">
    <citation type="submission" date="2021-02" db="EMBL/GenBank/DDBJ databases">
        <authorList>
            <person name="Nowell W R."/>
        </authorList>
    </citation>
    <scope>NUCLEOTIDE SEQUENCE</scope>
</reference>
<evidence type="ECO:0000313" key="4">
    <source>
        <dbReference type="Proteomes" id="UP000676336"/>
    </source>
</evidence>
<sequence>MIVDPIDTTPDPTSIETQNLIILKDQEDDK</sequence>
<evidence type="ECO:0000313" key="3">
    <source>
        <dbReference type="EMBL" id="CAF4205648.1"/>
    </source>
</evidence>
<dbReference type="EMBL" id="CAJOBI010016540">
    <property type="protein sequence ID" value="CAF4189667.1"/>
    <property type="molecule type" value="Genomic_DNA"/>
</dbReference>
<organism evidence="2 4">
    <name type="scientific">Rotaria magnacalcarata</name>
    <dbReference type="NCBI Taxonomy" id="392030"/>
    <lineage>
        <taxon>Eukaryota</taxon>
        <taxon>Metazoa</taxon>
        <taxon>Spiralia</taxon>
        <taxon>Gnathifera</taxon>
        <taxon>Rotifera</taxon>
        <taxon>Eurotatoria</taxon>
        <taxon>Bdelloidea</taxon>
        <taxon>Philodinida</taxon>
        <taxon>Philodinidae</taxon>
        <taxon>Rotaria</taxon>
    </lineage>
</organism>
<evidence type="ECO:0000256" key="1">
    <source>
        <dbReference type="SAM" id="MobiDB-lite"/>
    </source>
</evidence>
<dbReference type="Proteomes" id="UP000676336">
    <property type="component" value="Unassembled WGS sequence"/>
</dbReference>
<feature type="compositionally biased region" description="Polar residues" evidence="1">
    <location>
        <begin position="10"/>
        <end position="20"/>
    </location>
</feature>
<evidence type="ECO:0000313" key="2">
    <source>
        <dbReference type="EMBL" id="CAF4189667.1"/>
    </source>
</evidence>
<name>A0A8S2RW53_9BILA</name>
<dbReference type="Proteomes" id="UP000681720">
    <property type="component" value="Unassembled WGS sequence"/>
</dbReference>